<accession>A0ABN7PMA7</accession>
<evidence type="ECO:0000256" key="8">
    <source>
        <dbReference type="PROSITE-ProRule" id="PRU00035"/>
    </source>
</evidence>
<evidence type="ECO:0000313" key="10">
    <source>
        <dbReference type="EMBL" id="CAG2068667.1"/>
    </source>
</evidence>
<dbReference type="PANTHER" id="PTHR16062">
    <property type="entry name" value="SWI/SNF-RELATED"/>
    <property type="match status" value="1"/>
</dbReference>
<dbReference type="EMBL" id="CAJPIN010098147">
    <property type="protein sequence ID" value="CAG2068667.1"/>
    <property type="molecule type" value="Genomic_DNA"/>
</dbReference>
<dbReference type="PROSITE" id="PS50014">
    <property type="entry name" value="BROMODOMAIN_2"/>
    <property type="match status" value="1"/>
</dbReference>
<reference evidence="10" key="1">
    <citation type="submission" date="2021-03" db="EMBL/GenBank/DDBJ databases">
        <authorList>
            <person name="Tran Van P."/>
        </authorList>
    </citation>
    <scope>NUCLEOTIDE SEQUENCE</scope>
</reference>
<organism evidence="10 11">
    <name type="scientific">Timema podura</name>
    <name type="common">Walking stick</name>
    <dbReference type="NCBI Taxonomy" id="61482"/>
    <lineage>
        <taxon>Eukaryota</taxon>
        <taxon>Metazoa</taxon>
        <taxon>Ecdysozoa</taxon>
        <taxon>Arthropoda</taxon>
        <taxon>Hexapoda</taxon>
        <taxon>Insecta</taxon>
        <taxon>Pterygota</taxon>
        <taxon>Neoptera</taxon>
        <taxon>Polyneoptera</taxon>
        <taxon>Phasmatodea</taxon>
        <taxon>Timematodea</taxon>
        <taxon>Timematoidea</taxon>
        <taxon>Timematidae</taxon>
        <taxon>Timema</taxon>
    </lineage>
</organism>
<evidence type="ECO:0000256" key="5">
    <source>
        <dbReference type="ARBA" id="ARBA00023117"/>
    </source>
</evidence>
<dbReference type="Pfam" id="PF00439">
    <property type="entry name" value="Bromodomain"/>
    <property type="match status" value="1"/>
</dbReference>
<keyword evidence="3" id="KW-0156">Chromatin regulator</keyword>
<keyword evidence="5 8" id="KW-0103">Bromodomain</keyword>
<keyword evidence="11" id="KW-1185">Reference proteome</keyword>
<gene>
    <name evidence="10" type="ORF">TPAB3V08_LOCUS15610</name>
</gene>
<keyword evidence="7" id="KW-0539">Nucleus</keyword>
<evidence type="ECO:0000313" key="11">
    <source>
        <dbReference type="Proteomes" id="UP001153148"/>
    </source>
</evidence>
<proteinExistence type="predicted"/>
<evidence type="ECO:0000256" key="3">
    <source>
        <dbReference type="ARBA" id="ARBA00022853"/>
    </source>
</evidence>
<dbReference type="InterPro" id="IPR037382">
    <property type="entry name" value="Rsc/polybromo"/>
</dbReference>
<evidence type="ECO:0000256" key="4">
    <source>
        <dbReference type="ARBA" id="ARBA00023015"/>
    </source>
</evidence>
<dbReference type="Gene3D" id="1.20.920.10">
    <property type="entry name" value="Bromodomain-like"/>
    <property type="match status" value="1"/>
</dbReference>
<keyword evidence="6" id="KW-0804">Transcription</keyword>
<evidence type="ECO:0000256" key="1">
    <source>
        <dbReference type="ARBA" id="ARBA00004123"/>
    </source>
</evidence>
<dbReference type="Proteomes" id="UP001153148">
    <property type="component" value="Unassembled WGS sequence"/>
</dbReference>
<evidence type="ECO:0000259" key="9">
    <source>
        <dbReference type="PROSITE" id="PS50014"/>
    </source>
</evidence>
<feature type="domain" description="Bromo" evidence="9">
    <location>
        <begin position="29"/>
        <end position="69"/>
    </location>
</feature>
<dbReference type="SUPFAM" id="SSF47370">
    <property type="entry name" value="Bromodomain"/>
    <property type="match status" value="1"/>
</dbReference>
<name>A0ABN7PMA7_TIMPD</name>
<comment type="caution">
    <text evidence="10">The sequence shown here is derived from an EMBL/GenBank/DDBJ whole genome shotgun (WGS) entry which is preliminary data.</text>
</comment>
<keyword evidence="2" id="KW-0677">Repeat</keyword>
<evidence type="ECO:0000256" key="7">
    <source>
        <dbReference type="ARBA" id="ARBA00023242"/>
    </source>
</evidence>
<comment type="subcellular location">
    <subcellularLocation>
        <location evidence="1">Nucleus</location>
    </subcellularLocation>
</comment>
<sequence>MDEEVDDSEDTDNPRWQLYEAVKTATTNAGVILSEPFWKLPSKRYYPDYFKEIKNPVSLFQIKKKLKVW</sequence>
<protein>
    <recommendedName>
        <fullName evidence="9">Bromo domain-containing protein</fullName>
    </recommendedName>
</protein>
<dbReference type="PANTHER" id="PTHR16062:SF19">
    <property type="entry name" value="PROTEIN POLYBROMO-1"/>
    <property type="match status" value="1"/>
</dbReference>
<feature type="non-terminal residue" evidence="10">
    <location>
        <position position="69"/>
    </location>
</feature>
<evidence type="ECO:0000256" key="6">
    <source>
        <dbReference type="ARBA" id="ARBA00023163"/>
    </source>
</evidence>
<dbReference type="InterPro" id="IPR036427">
    <property type="entry name" value="Bromodomain-like_sf"/>
</dbReference>
<evidence type="ECO:0000256" key="2">
    <source>
        <dbReference type="ARBA" id="ARBA00022737"/>
    </source>
</evidence>
<dbReference type="InterPro" id="IPR001487">
    <property type="entry name" value="Bromodomain"/>
</dbReference>
<keyword evidence="4" id="KW-0805">Transcription regulation</keyword>